<feature type="chain" id="PRO_5043531983" description="Transporter" evidence="1">
    <location>
        <begin position="39"/>
        <end position="278"/>
    </location>
</feature>
<name>A0AAW5PJK5_9GAMM</name>
<dbReference type="Proteomes" id="UP001320691">
    <property type="component" value="Unassembled WGS sequence"/>
</dbReference>
<dbReference type="AlphaFoldDB" id="A0AAW5PJK5"/>
<evidence type="ECO:0000313" key="2">
    <source>
        <dbReference type="EMBL" id="MCS4280094.1"/>
    </source>
</evidence>
<keyword evidence="1" id="KW-0732">Signal</keyword>
<feature type="signal peptide" evidence="1">
    <location>
        <begin position="1"/>
        <end position="38"/>
    </location>
</feature>
<evidence type="ECO:0000256" key="1">
    <source>
        <dbReference type="SAM" id="SignalP"/>
    </source>
</evidence>
<comment type="caution">
    <text evidence="2">The sequence shown here is derived from an EMBL/GenBank/DDBJ whole genome shotgun (WGS) entry which is preliminary data.</text>
</comment>
<evidence type="ECO:0008006" key="4">
    <source>
        <dbReference type="Google" id="ProtNLM"/>
    </source>
</evidence>
<gene>
    <name evidence="2" type="ORF">M2412_002087</name>
</gene>
<sequence length="278" mass="29964">MSAMPFSSSAARALRLRPLLGAAFILPALAGLSPPVWAQDADALAKKLSNPVAALISVPLQYNYDDGYANDGYRHALNIQPVAPFSISPEWNVISRTILPVAYQKNVIPGTDQAGLGDLTQSFFFSPKETGPSGIVWGIGPALLLPTGTDDLGADTWGAGPTFVLLKQDASWTYGALVNHISDIAGSGSRRRDISNTFVQPFLAKAFSGGRTLAFNIESTYDWKARQWTLPLNIQYSKVTRLGSQMISYQGGVRAYLDAPAGGPDWGIRFTVTLLYPR</sequence>
<accession>A0AAW5PJK5</accession>
<reference evidence="2" key="1">
    <citation type="submission" date="2022-08" db="EMBL/GenBank/DDBJ databases">
        <title>Genomic analyses of the natural microbiome of Caenorhabditis elegans.</title>
        <authorList>
            <person name="Samuel B."/>
        </authorList>
    </citation>
    <scope>NUCLEOTIDE SEQUENCE</scope>
    <source>
        <strain evidence="2">BIGb0277</strain>
    </source>
</reference>
<organism evidence="2 3">
    <name type="scientific">Stenotrophomonas rhizophila</name>
    <dbReference type="NCBI Taxonomy" id="216778"/>
    <lineage>
        <taxon>Bacteria</taxon>
        <taxon>Pseudomonadati</taxon>
        <taxon>Pseudomonadota</taxon>
        <taxon>Gammaproteobacteria</taxon>
        <taxon>Lysobacterales</taxon>
        <taxon>Lysobacteraceae</taxon>
        <taxon>Stenotrophomonas</taxon>
    </lineage>
</organism>
<evidence type="ECO:0000313" key="3">
    <source>
        <dbReference type="Proteomes" id="UP001320691"/>
    </source>
</evidence>
<proteinExistence type="predicted"/>
<protein>
    <recommendedName>
        <fullName evidence="4">Transporter</fullName>
    </recommendedName>
</protein>
<dbReference type="EMBL" id="JANUEK010000005">
    <property type="protein sequence ID" value="MCS4280094.1"/>
    <property type="molecule type" value="Genomic_DNA"/>
</dbReference>